<protein>
    <submittedName>
        <fullName evidence="2">Uncharacterized protein</fullName>
    </submittedName>
</protein>
<organism evidence="2 3">
    <name type="scientific">Ficus carica</name>
    <name type="common">Common fig</name>
    <dbReference type="NCBI Taxonomy" id="3494"/>
    <lineage>
        <taxon>Eukaryota</taxon>
        <taxon>Viridiplantae</taxon>
        <taxon>Streptophyta</taxon>
        <taxon>Embryophyta</taxon>
        <taxon>Tracheophyta</taxon>
        <taxon>Spermatophyta</taxon>
        <taxon>Magnoliopsida</taxon>
        <taxon>eudicotyledons</taxon>
        <taxon>Gunneridae</taxon>
        <taxon>Pentapetalae</taxon>
        <taxon>rosids</taxon>
        <taxon>fabids</taxon>
        <taxon>Rosales</taxon>
        <taxon>Moraceae</taxon>
        <taxon>Ficeae</taxon>
        <taxon>Ficus</taxon>
    </lineage>
</organism>
<gene>
    <name evidence="2" type="ORF">TIFTF001_021795</name>
</gene>
<dbReference type="Proteomes" id="UP001187192">
    <property type="component" value="Unassembled WGS sequence"/>
</dbReference>
<proteinExistence type="predicted"/>
<feature type="region of interest" description="Disordered" evidence="1">
    <location>
        <begin position="229"/>
        <end position="252"/>
    </location>
</feature>
<feature type="compositionally biased region" description="Basic and acidic residues" evidence="1">
    <location>
        <begin position="232"/>
        <end position="241"/>
    </location>
</feature>
<sequence length="376" mass="43402">MEILTGNVQNLTATIQILIKAFREFRGVLSHPAWEEEAEDFSPAGWHLSVERSRSLGLVVEHTGDRSTRGNLRRGRRDLEEYNLSRKRLRSRHARVTRSRTWADREELVSTPLVARSRRDRDQHRENTVIVSKSTHAHSKCKRSHPLQSLLPDPDRHCSAVVLKTDAREDGLVQAVGVKDNKLLWAITYDVPPTFVHLRGIPQKHAEADEYIKGRNSLIRETLRLAGKNKSKKDVHVRQDQPPRWPPAKLKLHQRPKCLQESSISTFPWNQNKYCNFHKDVGHETKDCIQLLDQIELLVRDRHRWEFIEKAITLASSANKISQVAHGEDIDMVEHIAKLSRQDNVPITFTDDEANMFLHPHNDALVEEIKIIDNTI</sequence>
<comment type="caution">
    <text evidence="2">The sequence shown here is derived from an EMBL/GenBank/DDBJ whole genome shotgun (WGS) entry which is preliminary data.</text>
</comment>
<evidence type="ECO:0000313" key="2">
    <source>
        <dbReference type="EMBL" id="GMN52645.1"/>
    </source>
</evidence>
<dbReference type="EMBL" id="BTGU01000042">
    <property type="protein sequence ID" value="GMN52645.1"/>
    <property type="molecule type" value="Genomic_DNA"/>
</dbReference>
<keyword evidence="3" id="KW-1185">Reference proteome</keyword>
<dbReference type="AlphaFoldDB" id="A0AA88DC88"/>
<accession>A0AA88DC88</accession>
<evidence type="ECO:0000313" key="3">
    <source>
        <dbReference type="Proteomes" id="UP001187192"/>
    </source>
</evidence>
<evidence type="ECO:0000256" key="1">
    <source>
        <dbReference type="SAM" id="MobiDB-lite"/>
    </source>
</evidence>
<reference evidence="2" key="1">
    <citation type="submission" date="2023-07" db="EMBL/GenBank/DDBJ databases">
        <title>draft genome sequence of fig (Ficus carica).</title>
        <authorList>
            <person name="Takahashi T."/>
            <person name="Nishimura K."/>
        </authorList>
    </citation>
    <scope>NUCLEOTIDE SEQUENCE</scope>
</reference>
<name>A0AA88DC88_FICCA</name>